<reference evidence="2" key="1">
    <citation type="submission" date="2023-06" db="EMBL/GenBank/DDBJ databases">
        <authorList>
            <person name="Kurt Z."/>
        </authorList>
    </citation>
    <scope>NUCLEOTIDE SEQUENCE</scope>
</reference>
<evidence type="ECO:0000313" key="3">
    <source>
        <dbReference type="EMBL" id="CAL6108782.1"/>
    </source>
</evidence>
<dbReference type="EMBL" id="CAXDID020000657">
    <property type="protein sequence ID" value="CAL6108782.1"/>
    <property type="molecule type" value="Genomic_DNA"/>
</dbReference>
<keyword evidence="1" id="KW-1133">Transmembrane helix</keyword>
<accession>A0AA86P5D5</accession>
<evidence type="ECO:0000256" key="1">
    <source>
        <dbReference type="SAM" id="Phobius"/>
    </source>
</evidence>
<feature type="transmembrane region" description="Helical" evidence="1">
    <location>
        <begin position="1441"/>
        <end position="1463"/>
    </location>
</feature>
<keyword evidence="1" id="KW-0472">Membrane</keyword>
<protein>
    <submittedName>
        <fullName evidence="2">Uncharacterized protein</fullName>
    </submittedName>
</protein>
<dbReference type="EMBL" id="CATOUU010000496">
    <property type="protein sequence ID" value="CAI9931740.1"/>
    <property type="molecule type" value="Genomic_DNA"/>
</dbReference>
<evidence type="ECO:0000313" key="2">
    <source>
        <dbReference type="EMBL" id="CAI9931740.1"/>
    </source>
</evidence>
<gene>
    <name evidence="2" type="ORF">HINF_LOCUS19385</name>
    <name evidence="3" type="ORF">HINF_LOCUS75131</name>
</gene>
<keyword evidence="4" id="KW-1185">Reference proteome</keyword>
<comment type="caution">
    <text evidence="2">The sequence shown here is derived from an EMBL/GenBank/DDBJ whole genome shotgun (WGS) entry which is preliminary data.</text>
</comment>
<dbReference type="Proteomes" id="UP001642409">
    <property type="component" value="Unassembled WGS sequence"/>
</dbReference>
<proteinExistence type="predicted"/>
<organism evidence="2">
    <name type="scientific">Hexamita inflata</name>
    <dbReference type="NCBI Taxonomy" id="28002"/>
    <lineage>
        <taxon>Eukaryota</taxon>
        <taxon>Metamonada</taxon>
        <taxon>Diplomonadida</taxon>
        <taxon>Hexamitidae</taxon>
        <taxon>Hexamitinae</taxon>
        <taxon>Hexamita</taxon>
    </lineage>
</organism>
<sequence>MIAFTISLLLTEMDQGVYEILKATTDTQEFKFPIPVADITTKLVFRIENDNIMSFIVCKKEGIDCTNTPADIAYGPRTVKTQTTYNTNLAKGYYYMRVTCEKVEMCTGNFTVDTAIVLEDHVTLEVTPQTHLITGLNQAQLMLFSCPDKDLKSQLTSIVNDKAFNAQTFNFYLSVDPAIGFPNSKACVANDKTKCRVAVEDFTDMDLPVGLWRITLQFGNKNAVKMLMSQTKFIGQNTDGIASWQTISNIDVCSAYVKLDIADINVDIKQTSIYAISAVAAHTIAAKDGAVNLKVATTPDFATSLADFGEGEFMFKQGDTVYDLKKLRDNKVNTLYIRLSQADSYMIHQAGDIKMTTASLVASYNMQPTQVGKTETAQLKPIKVPVQNQPTEDQEAGIRRYGYNFYFNQPSVKTTNPMTQLNRLYAFRTFVSNDVAINNYVDWRHLGTEKSHLGATTEFKSDHNLKGVHTVVQTGPTSDPDKEIVAYGESLFSTIILSQTDTTVPGTYYPITTSAGTIIETRGETRLEFDAEHNKGFYQYYLKLHPTNAINEKQGWHFMASSVCNEDPNKIKKDFIQLSYSFVNPLADEVDSAGMISNLEQGNTDGSVDLIVPDKEGRDIYVSMKVEGDCNQIFFESVPIGQNVMKLAPDAYHKNAIEGSFIDTYEFNINGSKYNQRLAYLNVRIPSKIQAQGEYTLQYAIVNELFLGSALEAPDRIKLASGFLNPSMNKFEEIITFSNRQSSFLYLIVSRHPHDPANNENTEFEFQITHPQLLMNSDTVLVPEPTLTATYAVMDVGRTDDVQFTFEGSEDLKNMAKIYLVPFLPPFNEQAELDKYSLHSFEVNHKSVERLQVDDLAHKTGKLFMIVVFNMAVMTDKNMFITTEINRRIPLSHLNEVKMDGEGASYATTKLLSNGDENSLVVLTLAGCDNCAICASYSNVHARLIPFSNDLTRNPDCVAIVGRIAQEYEDKVEKKTYPLQAKFQYRKNGYNQLFLTIISNDAEGIVEQVDFVVDMTTQSGPDLEIPLTMKYSEDYESRDDDTNELFYSVQNFGFVLPCKKLQRLEYSSITVTPDIAKVTLGQISQSFFHVYASATEIIPSYSRDSQQIHNEQGITVLTIKNSELLANCPANPKDEIVRYYVQVRASDQLNSLTPIKVLFSLTNDTNIIYPLYFSHSNYQRMNAGKVRNLFHFDVVVAPISFTLSACRGFPQLRAGITDYYMRSNYTTPDFNNQAERVWKSQDVKYGDDITFRVSPGATLSFFGDYIFEVADWRDDAKLQWSADFYAGNADPRPGIPVSVLEFGYKKNYKVRFTPGIPLGKNLGQTDLQYEMYLLPSFGADQSQSFNPHQACGFKLGGMNLNKAPKTFANYADKYYMESDISQADIDNYVKMYSMTNKFYITVVVTQKDTELSKAYKSIEFDINNPPGDLSNGNKNGLSTGAAVGIAIGIVSAILITVLIIWLVRRQKAKNPYEFVTTK</sequence>
<evidence type="ECO:0000313" key="4">
    <source>
        <dbReference type="Proteomes" id="UP001642409"/>
    </source>
</evidence>
<reference evidence="3 4" key="2">
    <citation type="submission" date="2024-07" db="EMBL/GenBank/DDBJ databases">
        <authorList>
            <person name="Akdeniz Z."/>
        </authorList>
    </citation>
    <scope>NUCLEOTIDE SEQUENCE [LARGE SCALE GENOMIC DNA]</scope>
</reference>
<keyword evidence="1" id="KW-0812">Transmembrane</keyword>
<name>A0AA86P5D5_9EUKA</name>